<evidence type="ECO:0000259" key="4">
    <source>
        <dbReference type="SMART" id="SM00079"/>
    </source>
</evidence>
<dbReference type="InterPro" id="IPR001638">
    <property type="entry name" value="Solute-binding_3/MltF_N"/>
</dbReference>
<dbReference type="SMART" id="SM00079">
    <property type="entry name" value="PBPe"/>
    <property type="match status" value="1"/>
</dbReference>
<dbReference type="SMART" id="SM00062">
    <property type="entry name" value="PBPb"/>
    <property type="match status" value="1"/>
</dbReference>
<dbReference type="InterPro" id="IPR001320">
    <property type="entry name" value="Iontro_rcpt_C"/>
</dbReference>
<name>A0A8F6YDT1_9RHOB</name>
<dbReference type="RefSeq" id="WP_219003775.1">
    <property type="nucleotide sequence ID" value="NZ_CP079194.1"/>
</dbReference>
<sequence length="262" mass="28399">MTRFIAAALAAMMPLTAAADGHLPDLGGQEVVVVTENAYPPLQFVDPVSGLPIGWEYDALNILAERLNFTPVIENISWDAMIPAISEGQYDMGMTGITIREDRDELVDFSVPYMVSQMRMLVAADETRFTDAESFAADEDLLIGTQAGTTPFYVGVYDVLDGDEANPRLVLLETIPAAIQALMVGDVDMVLADSAGGQGYVSANPDQLQMIGEPLGTEEFGFIFPNDSELTAAINAGIESMREDGTLEELDQRWFVDYALGQ</sequence>
<accession>A0A8F6YDT1</accession>
<evidence type="ECO:0000313" key="6">
    <source>
        <dbReference type="Proteomes" id="UP000825009"/>
    </source>
</evidence>
<dbReference type="Proteomes" id="UP000825009">
    <property type="component" value="Chromosome"/>
</dbReference>
<evidence type="ECO:0000259" key="3">
    <source>
        <dbReference type="SMART" id="SM00062"/>
    </source>
</evidence>
<dbReference type="Pfam" id="PF00497">
    <property type="entry name" value="SBP_bac_3"/>
    <property type="match status" value="1"/>
</dbReference>
<organism evidence="5 6">
    <name type="scientific">Gymnodinialimonas ceratoperidinii</name>
    <dbReference type="NCBI Taxonomy" id="2856823"/>
    <lineage>
        <taxon>Bacteria</taxon>
        <taxon>Pseudomonadati</taxon>
        <taxon>Pseudomonadota</taxon>
        <taxon>Alphaproteobacteria</taxon>
        <taxon>Rhodobacterales</taxon>
        <taxon>Paracoccaceae</taxon>
        <taxon>Gymnodinialimonas</taxon>
    </lineage>
</organism>
<keyword evidence="1 2" id="KW-0732">Signal</keyword>
<feature type="domain" description="Ionotropic glutamate receptor C-terminal" evidence="4">
    <location>
        <begin position="30"/>
        <end position="257"/>
    </location>
</feature>
<feature type="chain" id="PRO_5034656322" evidence="2">
    <location>
        <begin position="20"/>
        <end position="262"/>
    </location>
</feature>
<dbReference type="EMBL" id="CP079194">
    <property type="protein sequence ID" value="QXT40522.1"/>
    <property type="molecule type" value="Genomic_DNA"/>
</dbReference>
<gene>
    <name evidence="5" type="ORF">KYE46_04565</name>
</gene>
<dbReference type="KEGG" id="gce:KYE46_04565"/>
<protein>
    <submittedName>
        <fullName evidence="5">Transporter substrate-binding domain-containing protein</fullName>
    </submittedName>
</protein>
<dbReference type="PANTHER" id="PTHR35936">
    <property type="entry name" value="MEMBRANE-BOUND LYTIC MUREIN TRANSGLYCOSYLASE F"/>
    <property type="match status" value="1"/>
</dbReference>
<evidence type="ECO:0000256" key="1">
    <source>
        <dbReference type="ARBA" id="ARBA00022729"/>
    </source>
</evidence>
<feature type="signal peptide" evidence="2">
    <location>
        <begin position="1"/>
        <end position="19"/>
    </location>
</feature>
<dbReference type="GO" id="GO:0015276">
    <property type="term" value="F:ligand-gated monoatomic ion channel activity"/>
    <property type="evidence" value="ECO:0007669"/>
    <property type="project" value="InterPro"/>
</dbReference>
<proteinExistence type="predicted"/>
<keyword evidence="6" id="KW-1185">Reference proteome</keyword>
<dbReference type="PANTHER" id="PTHR35936:SF19">
    <property type="entry name" value="AMINO-ACID-BINDING PROTEIN YXEM-RELATED"/>
    <property type="match status" value="1"/>
</dbReference>
<feature type="domain" description="Solute-binding protein family 3/N-terminal" evidence="3">
    <location>
        <begin position="30"/>
        <end position="257"/>
    </location>
</feature>
<dbReference type="AlphaFoldDB" id="A0A8F6YDT1"/>
<evidence type="ECO:0000256" key="2">
    <source>
        <dbReference type="SAM" id="SignalP"/>
    </source>
</evidence>
<dbReference type="GO" id="GO:0016020">
    <property type="term" value="C:membrane"/>
    <property type="evidence" value="ECO:0007669"/>
    <property type="project" value="InterPro"/>
</dbReference>
<evidence type="ECO:0000313" key="5">
    <source>
        <dbReference type="EMBL" id="QXT40522.1"/>
    </source>
</evidence>
<reference evidence="5 6" key="1">
    <citation type="submission" date="2021-07" db="EMBL/GenBank/DDBJ databases">
        <title>A novel Jannaschia species isolated from marine dinoflagellate Ceratoperidinium margalefii.</title>
        <authorList>
            <person name="Jiang Y."/>
            <person name="Li Z."/>
        </authorList>
    </citation>
    <scope>NUCLEOTIDE SEQUENCE [LARGE SCALE GENOMIC DNA]</scope>
    <source>
        <strain evidence="5 6">J12C1-MA-4</strain>
    </source>
</reference>